<dbReference type="InterPro" id="IPR029044">
    <property type="entry name" value="Nucleotide-diphossugar_trans"/>
</dbReference>
<keyword evidence="4" id="KW-1185">Reference proteome</keyword>
<dbReference type="PANTHER" id="PTHR43777:SF1">
    <property type="entry name" value="MOLYBDENUM COFACTOR CYTIDYLYLTRANSFERASE"/>
    <property type="match status" value="1"/>
</dbReference>
<accession>A0A3T1CGB8</accession>
<dbReference type="AlphaFoldDB" id="A0A3T1CGB8"/>
<dbReference type="GO" id="GO:0016779">
    <property type="term" value="F:nucleotidyltransferase activity"/>
    <property type="evidence" value="ECO:0007669"/>
    <property type="project" value="UniProtKB-ARBA"/>
</dbReference>
<dbReference type="CDD" id="cd04182">
    <property type="entry name" value="GT_2_like_f"/>
    <property type="match status" value="1"/>
</dbReference>
<dbReference type="PANTHER" id="PTHR43777">
    <property type="entry name" value="MOLYBDENUM COFACTOR CYTIDYLYLTRANSFERASE"/>
    <property type="match status" value="1"/>
</dbReference>
<evidence type="ECO:0000313" key="3">
    <source>
        <dbReference type="EMBL" id="BBI19963.1"/>
    </source>
</evidence>
<dbReference type="EMBL" id="AP019389">
    <property type="protein sequence ID" value="BBI19963.1"/>
    <property type="molecule type" value="Genomic_DNA"/>
</dbReference>
<dbReference type="Proteomes" id="UP000290057">
    <property type="component" value="Chromosome"/>
</dbReference>
<dbReference type="RefSeq" id="WP_130586001.1">
    <property type="nucleotide sequence ID" value="NZ_AP019389.1"/>
</dbReference>
<name>A0A3T1CGB8_9SPHN</name>
<gene>
    <name evidence="3" type="ORF">EKJ_08100</name>
</gene>
<dbReference type="Gene3D" id="3.90.550.10">
    <property type="entry name" value="Spore Coat Polysaccharide Biosynthesis Protein SpsA, Chain A"/>
    <property type="match status" value="1"/>
</dbReference>
<keyword evidence="1" id="KW-0460">Magnesium</keyword>
<sequence length="185" mass="19660">MVSPDADTALILLAAGRSRRFGSDKLVAAFRGAPLWSWAARAAEEAGFAHRYLVVGPHSAISPRPGWQVVLNSRADEGMGTSIAAGVAQARRHSRLVMTLADMPLVEPAHLSLLANGEGPVFTQHDDGRRGAPAGFPRSAYPRLAKLAANKGAGSLEWHDADVIAPGSASLRDIDRQEDLALLQR</sequence>
<dbReference type="InterPro" id="IPR025877">
    <property type="entry name" value="MobA-like_NTP_Trfase"/>
</dbReference>
<evidence type="ECO:0000256" key="1">
    <source>
        <dbReference type="ARBA" id="ARBA00022842"/>
    </source>
</evidence>
<protein>
    <recommendedName>
        <fullName evidence="2">MobA-like NTP transferase domain-containing protein</fullName>
    </recommendedName>
</protein>
<reference evidence="3 4" key="1">
    <citation type="submission" date="2019-01" db="EMBL/GenBank/DDBJ databases">
        <title>Complete genome sequence of Erythrobacter flavus KJ5.</title>
        <authorList>
            <person name="Kanesaki Y."/>
            <person name="Brotosudarmo T."/>
            <person name="Moriuchi R."/>
            <person name="Awai K."/>
        </authorList>
    </citation>
    <scope>NUCLEOTIDE SEQUENCE [LARGE SCALE GENOMIC DNA]</scope>
    <source>
        <strain evidence="3 4">KJ5</strain>
    </source>
</reference>
<organism evidence="3 4">
    <name type="scientific">Qipengyuania flava</name>
    <dbReference type="NCBI Taxonomy" id="192812"/>
    <lineage>
        <taxon>Bacteria</taxon>
        <taxon>Pseudomonadati</taxon>
        <taxon>Pseudomonadota</taxon>
        <taxon>Alphaproteobacteria</taxon>
        <taxon>Sphingomonadales</taxon>
        <taxon>Erythrobacteraceae</taxon>
        <taxon>Qipengyuania</taxon>
    </lineage>
</organism>
<feature type="domain" description="MobA-like NTP transferase" evidence="2">
    <location>
        <begin position="11"/>
        <end position="156"/>
    </location>
</feature>
<evidence type="ECO:0000313" key="4">
    <source>
        <dbReference type="Proteomes" id="UP000290057"/>
    </source>
</evidence>
<dbReference type="SUPFAM" id="SSF53448">
    <property type="entry name" value="Nucleotide-diphospho-sugar transferases"/>
    <property type="match status" value="1"/>
</dbReference>
<evidence type="ECO:0000259" key="2">
    <source>
        <dbReference type="Pfam" id="PF12804"/>
    </source>
</evidence>
<dbReference type="Pfam" id="PF12804">
    <property type="entry name" value="NTP_transf_3"/>
    <property type="match status" value="1"/>
</dbReference>
<proteinExistence type="predicted"/>